<feature type="transmembrane region" description="Helical" evidence="2">
    <location>
        <begin position="81"/>
        <end position="101"/>
    </location>
</feature>
<name>A0A6A6HJR3_VIRVR</name>
<gene>
    <name evidence="3" type="ORF">EV356DRAFT_552353</name>
</gene>
<proteinExistence type="predicted"/>
<keyword evidence="4" id="KW-1185">Reference proteome</keyword>
<evidence type="ECO:0000256" key="2">
    <source>
        <dbReference type="SAM" id="Phobius"/>
    </source>
</evidence>
<keyword evidence="2" id="KW-0812">Transmembrane</keyword>
<dbReference type="EMBL" id="ML991776">
    <property type="protein sequence ID" value="KAF2238277.1"/>
    <property type="molecule type" value="Genomic_DNA"/>
</dbReference>
<evidence type="ECO:0000313" key="4">
    <source>
        <dbReference type="Proteomes" id="UP000800092"/>
    </source>
</evidence>
<keyword evidence="2" id="KW-0472">Membrane</keyword>
<reference evidence="3" key="1">
    <citation type="journal article" date="2020" name="Stud. Mycol.">
        <title>101 Dothideomycetes genomes: a test case for predicting lifestyles and emergence of pathogens.</title>
        <authorList>
            <person name="Haridas S."/>
            <person name="Albert R."/>
            <person name="Binder M."/>
            <person name="Bloem J."/>
            <person name="Labutti K."/>
            <person name="Salamov A."/>
            <person name="Andreopoulos B."/>
            <person name="Baker S."/>
            <person name="Barry K."/>
            <person name="Bills G."/>
            <person name="Bluhm B."/>
            <person name="Cannon C."/>
            <person name="Castanera R."/>
            <person name="Culley D."/>
            <person name="Daum C."/>
            <person name="Ezra D."/>
            <person name="Gonzalez J."/>
            <person name="Henrissat B."/>
            <person name="Kuo A."/>
            <person name="Liang C."/>
            <person name="Lipzen A."/>
            <person name="Lutzoni F."/>
            <person name="Magnuson J."/>
            <person name="Mondo S."/>
            <person name="Nolan M."/>
            <person name="Ohm R."/>
            <person name="Pangilinan J."/>
            <person name="Park H.-J."/>
            <person name="Ramirez L."/>
            <person name="Alfaro M."/>
            <person name="Sun H."/>
            <person name="Tritt A."/>
            <person name="Yoshinaga Y."/>
            <person name="Zwiers L.-H."/>
            <person name="Turgeon B."/>
            <person name="Goodwin S."/>
            <person name="Spatafora J."/>
            <person name="Crous P."/>
            <person name="Grigoriev I."/>
        </authorList>
    </citation>
    <scope>NUCLEOTIDE SEQUENCE</scope>
    <source>
        <strain evidence="3">Tuck. ex Michener</strain>
    </source>
</reference>
<protein>
    <recommendedName>
        <fullName evidence="5">Apple domain-containing protein</fullName>
    </recommendedName>
</protein>
<evidence type="ECO:0000256" key="1">
    <source>
        <dbReference type="SAM" id="MobiDB-lite"/>
    </source>
</evidence>
<feature type="compositionally biased region" description="Basic and acidic residues" evidence="1">
    <location>
        <begin position="124"/>
        <end position="135"/>
    </location>
</feature>
<dbReference type="AlphaFoldDB" id="A0A6A6HJR3"/>
<organism evidence="3 4">
    <name type="scientific">Viridothelium virens</name>
    <name type="common">Speckled blister lichen</name>
    <name type="synonym">Trypethelium virens</name>
    <dbReference type="NCBI Taxonomy" id="1048519"/>
    <lineage>
        <taxon>Eukaryota</taxon>
        <taxon>Fungi</taxon>
        <taxon>Dikarya</taxon>
        <taxon>Ascomycota</taxon>
        <taxon>Pezizomycotina</taxon>
        <taxon>Dothideomycetes</taxon>
        <taxon>Dothideomycetes incertae sedis</taxon>
        <taxon>Trypetheliales</taxon>
        <taxon>Trypetheliaceae</taxon>
        <taxon>Viridothelium</taxon>
    </lineage>
</organism>
<feature type="region of interest" description="Disordered" evidence="1">
    <location>
        <begin position="112"/>
        <end position="161"/>
    </location>
</feature>
<evidence type="ECO:0000313" key="3">
    <source>
        <dbReference type="EMBL" id="KAF2238277.1"/>
    </source>
</evidence>
<dbReference type="Proteomes" id="UP000800092">
    <property type="component" value="Unassembled WGS sequence"/>
</dbReference>
<accession>A0A6A6HJR3</accession>
<keyword evidence="2" id="KW-1133">Transmembrane helix</keyword>
<evidence type="ECO:0008006" key="5">
    <source>
        <dbReference type="Google" id="ProtNLM"/>
    </source>
</evidence>
<sequence length="189" mass="20678">MCALYANTSTSPCIGVVFATENMSNGYQNCYLKGHNATLFHVEAVHYLSRTQVAPNIPTVPNPALPNPPLPSPHPRAKKTWIAGAAIGGFAGIAVMIGILWQVRRWLQSHSAPSLQVRPPLESSRNEKLEIREGPRGPGLIAHETDHRPSPRQVQVSEADPEQCVHEVDGTWMIQELGGRTVVHEMPGM</sequence>